<dbReference type="PROSITE" id="PS00054">
    <property type="entry name" value="RIBOSOMAL_S11"/>
    <property type="match status" value="1"/>
</dbReference>
<dbReference type="FunFam" id="3.30.420.80:FF:000001">
    <property type="entry name" value="30S ribosomal protein S11"/>
    <property type="match status" value="1"/>
</dbReference>
<sequence>MAKQPRKGSNARKKIKKVVTDGVAHINASFNNTIVTITDRQGNALAWATSGGSGFRGSRKSTPFAAQVAAERAGNAAKDYGLKNLDVEVKGPGPGRESAIRALNNAGYKITNITDVTPIPHNGCRPPKKRRV</sequence>
<keyword evidence="2 8" id="KW-0699">rRNA-binding</keyword>
<reference evidence="10" key="1">
    <citation type="submission" date="2020-01" db="EMBL/GenBank/DDBJ databases">
        <authorList>
            <person name="Meier V. D."/>
            <person name="Meier V D."/>
        </authorList>
    </citation>
    <scope>NUCLEOTIDE SEQUENCE</scope>
    <source>
        <strain evidence="10">HLG_WM_MAG_09</strain>
    </source>
</reference>
<comment type="function">
    <text evidence="7 8">Located on the platform of the 30S subunit, it bridges several disparate RNA helices of the 16S rRNA. Forms part of the Shine-Dalgarno cleft in the 70S ribosome.</text>
</comment>
<dbReference type="PIRSF" id="PIRSF002131">
    <property type="entry name" value="Ribosomal_S11"/>
    <property type="match status" value="1"/>
</dbReference>
<keyword evidence="4 8" id="KW-0689">Ribosomal protein</keyword>
<dbReference type="HAMAP" id="MF_01310">
    <property type="entry name" value="Ribosomal_uS11"/>
    <property type="match status" value="1"/>
</dbReference>
<dbReference type="GO" id="GO:1990904">
    <property type="term" value="C:ribonucleoprotein complex"/>
    <property type="evidence" value="ECO:0007669"/>
    <property type="project" value="UniProtKB-KW"/>
</dbReference>
<name>A0A6S6U4X8_9GAMM</name>
<dbReference type="GO" id="GO:0019843">
    <property type="term" value="F:rRNA binding"/>
    <property type="evidence" value="ECO:0007669"/>
    <property type="project" value="UniProtKB-UniRule"/>
</dbReference>
<dbReference type="Gene3D" id="3.30.420.80">
    <property type="entry name" value="Ribosomal protein S11"/>
    <property type="match status" value="1"/>
</dbReference>
<dbReference type="AlphaFoldDB" id="A0A6S6U4X8"/>
<evidence type="ECO:0000256" key="4">
    <source>
        <dbReference type="ARBA" id="ARBA00022980"/>
    </source>
</evidence>
<organism evidence="10">
    <name type="scientific">uncultured Thiotrichaceae bacterium</name>
    <dbReference type="NCBI Taxonomy" id="298394"/>
    <lineage>
        <taxon>Bacteria</taxon>
        <taxon>Pseudomonadati</taxon>
        <taxon>Pseudomonadota</taxon>
        <taxon>Gammaproteobacteria</taxon>
        <taxon>Thiotrichales</taxon>
        <taxon>Thiotrichaceae</taxon>
        <taxon>environmental samples</taxon>
    </lineage>
</organism>
<gene>
    <name evidence="8" type="primary">rpsK</name>
    <name evidence="10" type="ORF">HELGO_WM22588</name>
</gene>
<evidence type="ECO:0000256" key="2">
    <source>
        <dbReference type="ARBA" id="ARBA00022730"/>
    </source>
</evidence>
<evidence type="ECO:0000256" key="3">
    <source>
        <dbReference type="ARBA" id="ARBA00022884"/>
    </source>
</evidence>
<protein>
    <recommendedName>
        <fullName evidence="6 8">Small ribosomal subunit protein uS11</fullName>
    </recommendedName>
</protein>
<dbReference type="NCBIfam" id="NF003698">
    <property type="entry name" value="PRK05309.1"/>
    <property type="match status" value="1"/>
</dbReference>
<dbReference type="SUPFAM" id="SSF53137">
    <property type="entry name" value="Translational machinery components"/>
    <property type="match status" value="1"/>
</dbReference>
<evidence type="ECO:0000256" key="8">
    <source>
        <dbReference type="HAMAP-Rule" id="MF_01310"/>
    </source>
</evidence>
<accession>A0A6S6U4X8</accession>
<proteinExistence type="inferred from homology"/>
<evidence type="ECO:0000256" key="6">
    <source>
        <dbReference type="ARBA" id="ARBA00035160"/>
    </source>
</evidence>
<dbReference type="GO" id="GO:0003735">
    <property type="term" value="F:structural constituent of ribosome"/>
    <property type="evidence" value="ECO:0007669"/>
    <property type="project" value="InterPro"/>
</dbReference>
<dbReference type="GO" id="GO:0005840">
    <property type="term" value="C:ribosome"/>
    <property type="evidence" value="ECO:0007669"/>
    <property type="project" value="UniProtKB-KW"/>
</dbReference>
<comment type="similarity">
    <text evidence="1 8 9">Belongs to the universal ribosomal protein uS11 family.</text>
</comment>
<evidence type="ECO:0000256" key="1">
    <source>
        <dbReference type="ARBA" id="ARBA00006194"/>
    </source>
</evidence>
<keyword evidence="3 8" id="KW-0694">RNA-binding</keyword>
<dbReference type="EMBL" id="CACVAT010000529">
    <property type="protein sequence ID" value="CAA6829495.1"/>
    <property type="molecule type" value="Genomic_DNA"/>
</dbReference>
<evidence type="ECO:0000256" key="7">
    <source>
        <dbReference type="ARBA" id="ARBA00058053"/>
    </source>
</evidence>
<evidence type="ECO:0000313" key="10">
    <source>
        <dbReference type="EMBL" id="CAA6829495.1"/>
    </source>
</evidence>
<evidence type="ECO:0000256" key="9">
    <source>
        <dbReference type="RuleBase" id="RU003629"/>
    </source>
</evidence>
<dbReference type="InterPro" id="IPR019981">
    <property type="entry name" value="Ribosomal_uS11_bac-type"/>
</dbReference>
<comment type="subunit">
    <text evidence="8">Part of the 30S ribosomal subunit. Interacts with proteins S7 and S18. Binds to IF-3.</text>
</comment>
<evidence type="ECO:0000256" key="5">
    <source>
        <dbReference type="ARBA" id="ARBA00023274"/>
    </source>
</evidence>
<dbReference type="PANTHER" id="PTHR11759">
    <property type="entry name" value="40S RIBOSOMAL PROTEIN S14/30S RIBOSOMAL PROTEIN S11"/>
    <property type="match status" value="1"/>
</dbReference>
<dbReference type="InterPro" id="IPR001971">
    <property type="entry name" value="Ribosomal_uS11"/>
</dbReference>
<dbReference type="InterPro" id="IPR018102">
    <property type="entry name" value="Ribosomal_uS11_CS"/>
</dbReference>
<dbReference type="NCBIfam" id="TIGR03632">
    <property type="entry name" value="uS11_bact"/>
    <property type="match status" value="1"/>
</dbReference>
<keyword evidence="5 8" id="KW-0687">Ribonucleoprotein</keyword>
<dbReference type="Pfam" id="PF00411">
    <property type="entry name" value="Ribosomal_S11"/>
    <property type="match status" value="1"/>
</dbReference>
<dbReference type="InterPro" id="IPR036967">
    <property type="entry name" value="Ribosomal_uS11_sf"/>
</dbReference>
<dbReference type="GO" id="GO:0006412">
    <property type="term" value="P:translation"/>
    <property type="evidence" value="ECO:0007669"/>
    <property type="project" value="UniProtKB-UniRule"/>
</dbReference>